<name>A0A5B0RGH0_PUCGR</name>
<gene>
    <name evidence="2" type="ORF">PGT21_011335</name>
    <name evidence="3" type="ORF">PGTUg99_035616</name>
</gene>
<reference evidence="4 5" key="1">
    <citation type="submission" date="2019-05" db="EMBL/GenBank/DDBJ databases">
        <title>Emergence of the Ug99 lineage of the wheat stem rust pathogen through somatic hybridization.</title>
        <authorList>
            <person name="Li F."/>
            <person name="Upadhyaya N.M."/>
            <person name="Sperschneider J."/>
            <person name="Matny O."/>
            <person name="Nguyen-Phuc H."/>
            <person name="Mago R."/>
            <person name="Raley C."/>
            <person name="Miller M.E."/>
            <person name="Silverstein K.A.T."/>
            <person name="Henningsen E."/>
            <person name="Hirsch C.D."/>
            <person name="Visser B."/>
            <person name="Pretorius Z.A."/>
            <person name="Steffenson B.J."/>
            <person name="Schwessinger B."/>
            <person name="Dodds P.N."/>
            <person name="Figueroa M."/>
        </authorList>
    </citation>
    <scope>NUCLEOTIDE SEQUENCE [LARGE SCALE GENOMIC DNA]</scope>
    <source>
        <strain evidence="2">21-0</strain>
        <strain evidence="3 5">Ug99</strain>
    </source>
</reference>
<dbReference type="GO" id="GO:0006310">
    <property type="term" value="P:DNA recombination"/>
    <property type="evidence" value="ECO:0007669"/>
    <property type="project" value="UniProtKB-KW"/>
</dbReference>
<dbReference type="Gene3D" id="1.10.443.10">
    <property type="entry name" value="Intergrase catalytic core"/>
    <property type="match status" value="1"/>
</dbReference>
<dbReference type="GO" id="GO:0003677">
    <property type="term" value="F:DNA binding"/>
    <property type="evidence" value="ECO:0007669"/>
    <property type="project" value="InterPro"/>
</dbReference>
<evidence type="ECO:0000313" key="5">
    <source>
        <dbReference type="Proteomes" id="UP000325313"/>
    </source>
</evidence>
<dbReference type="EMBL" id="VDEP01000203">
    <property type="protein sequence ID" value="KAA1124827.1"/>
    <property type="molecule type" value="Genomic_DNA"/>
</dbReference>
<comment type="caution">
    <text evidence="3">The sequence shown here is derived from an EMBL/GenBank/DDBJ whole genome shotgun (WGS) entry which is preliminary data.</text>
</comment>
<proteinExistence type="predicted"/>
<evidence type="ECO:0000256" key="1">
    <source>
        <dbReference type="ARBA" id="ARBA00023172"/>
    </source>
</evidence>
<dbReference type="AlphaFoldDB" id="A0A5B0RGH0"/>
<evidence type="ECO:0000313" key="4">
    <source>
        <dbReference type="Proteomes" id="UP000324748"/>
    </source>
</evidence>
<sequence>MCRIKEVTYSKAKGRLNVTESIRMSDVTFRRTRTKDLAVLTLRGGKAERPRELQEIKLASQPSILCPVKAVRRRLSEARGIDTSILGYFFEGRRNHLTRETVISRIQSILREENFSGITGHSFRVGGASLRHALGVPINQICTLGRWKSAAYKVYLKAYTDEEVREAVDLLKP</sequence>
<dbReference type="SUPFAM" id="SSF56349">
    <property type="entry name" value="DNA breaking-rejoining enzymes"/>
    <property type="match status" value="1"/>
</dbReference>
<organism evidence="3 5">
    <name type="scientific">Puccinia graminis f. sp. tritici</name>
    <dbReference type="NCBI Taxonomy" id="56615"/>
    <lineage>
        <taxon>Eukaryota</taxon>
        <taxon>Fungi</taxon>
        <taxon>Dikarya</taxon>
        <taxon>Basidiomycota</taxon>
        <taxon>Pucciniomycotina</taxon>
        <taxon>Pucciniomycetes</taxon>
        <taxon>Pucciniales</taxon>
        <taxon>Pucciniaceae</taxon>
        <taxon>Puccinia</taxon>
    </lineage>
</organism>
<protein>
    <recommendedName>
        <fullName evidence="6">Tyr recombinase domain-containing protein</fullName>
    </recommendedName>
</protein>
<dbReference type="InterPro" id="IPR013762">
    <property type="entry name" value="Integrase-like_cat_sf"/>
</dbReference>
<evidence type="ECO:0000313" key="3">
    <source>
        <dbReference type="EMBL" id="KAA1124827.1"/>
    </source>
</evidence>
<dbReference type="InterPro" id="IPR052925">
    <property type="entry name" value="Phage_Integrase-like_Recomb"/>
</dbReference>
<dbReference type="Proteomes" id="UP000325313">
    <property type="component" value="Unassembled WGS sequence"/>
</dbReference>
<keyword evidence="1" id="KW-0233">DNA recombination</keyword>
<keyword evidence="4" id="KW-1185">Reference proteome</keyword>
<dbReference type="EMBL" id="VSWC01000029">
    <property type="protein sequence ID" value="KAA1107366.1"/>
    <property type="molecule type" value="Genomic_DNA"/>
</dbReference>
<evidence type="ECO:0008006" key="6">
    <source>
        <dbReference type="Google" id="ProtNLM"/>
    </source>
</evidence>
<dbReference type="InterPro" id="IPR011010">
    <property type="entry name" value="DNA_brk_join_enz"/>
</dbReference>
<dbReference type="PANTHER" id="PTHR34605">
    <property type="entry name" value="PHAGE_INTEGRASE DOMAIN-CONTAINING PROTEIN"/>
    <property type="match status" value="1"/>
</dbReference>
<dbReference type="GO" id="GO:0015074">
    <property type="term" value="P:DNA integration"/>
    <property type="evidence" value="ECO:0007669"/>
    <property type="project" value="InterPro"/>
</dbReference>
<dbReference type="OrthoDB" id="2506750at2759"/>
<dbReference type="PANTHER" id="PTHR34605:SF3">
    <property type="entry name" value="P CELL-TYPE AGGLUTINATION PROTEIN MAP4-LIKE-RELATED"/>
    <property type="match status" value="1"/>
</dbReference>
<accession>A0A5B0RGH0</accession>
<dbReference type="Proteomes" id="UP000324748">
    <property type="component" value="Unassembled WGS sequence"/>
</dbReference>
<evidence type="ECO:0000313" key="2">
    <source>
        <dbReference type="EMBL" id="KAA1107366.1"/>
    </source>
</evidence>